<keyword evidence="4" id="KW-1185">Reference proteome</keyword>
<dbReference type="Proteomes" id="UP000612680">
    <property type="component" value="Chromosome"/>
</dbReference>
<accession>A0ABX7IEG3</accession>
<feature type="transmembrane region" description="Helical" evidence="1">
    <location>
        <begin position="44"/>
        <end position="68"/>
    </location>
</feature>
<keyword evidence="1" id="KW-0812">Transmembrane</keyword>
<feature type="transmembrane region" description="Helical" evidence="1">
    <location>
        <begin position="183"/>
        <end position="204"/>
    </location>
</feature>
<keyword evidence="1" id="KW-1133">Transmembrane helix</keyword>
<dbReference type="PANTHER" id="PTHR42208:SF1">
    <property type="entry name" value="HEAVY METAL TRANSPORTER"/>
    <property type="match status" value="1"/>
</dbReference>
<evidence type="ECO:0000313" key="3">
    <source>
        <dbReference type="EMBL" id="QRR04108.1"/>
    </source>
</evidence>
<dbReference type="Pfam" id="PF13386">
    <property type="entry name" value="DsbD_2"/>
    <property type="match status" value="1"/>
</dbReference>
<proteinExistence type="predicted"/>
<evidence type="ECO:0000259" key="2">
    <source>
        <dbReference type="Pfam" id="PF13386"/>
    </source>
</evidence>
<sequence>MGMMSSLHCVGMCGPIALALSAGPGSRRQQLARISIYNLGRASSYAILGLVAGTLGASLAWAGTLRFLSAGAGMCMLAYVLWPAWLSHGLRLPVWWTRCISGVKKQMGAYLQKPGPAARFLLGLLNGLVPCGMVYMALLSALSTGNAFSGGIFMFLFGLGTIPAMLAAGLVRERLSPVLRRHAGKLTPILLLVAGSLLILRSVATVLPDAVAQHPALMTICR</sequence>
<evidence type="ECO:0000256" key="1">
    <source>
        <dbReference type="SAM" id="Phobius"/>
    </source>
</evidence>
<keyword evidence="1" id="KW-0472">Membrane</keyword>
<feature type="transmembrane region" description="Helical" evidence="1">
    <location>
        <begin position="120"/>
        <end position="142"/>
    </location>
</feature>
<dbReference type="EMBL" id="CP056775">
    <property type="protein sequence ID" value="QRR04108.1"/>
    <property type="molecule type" value="Genomic_DNA"/>
</dbReference>
<evidence type="ECO:0000313" key="4">
    <source>
        <dbReference type="Proteomes" id="UP000612680"/>
    </source>
</evidence>
<name>A0ABX7IEG3_9BACT</name>
<organism evidence="3 4">
    <name type="scientific">Dyadobacter sandarakinus</name>
    <dbReference type="NCBI Taxonomy" id="2747268"/>
    <lineage>
        <taxon>Bacteria</taxon>
        <taxon>Pseudomonadati</taxon>
        <taxon>Bacteroidota</taxon>
        <taxon>Cytophagia</taxon>
        <taxon>Cytophagales</taxon>
        <taxon>Spirosomataceae</taxon>
        <taxon>Dyadobacter</taxon>
    </lineage>
</organism>
<feature type="domain" description="Urease accessory protein UreH-like transmembrane" evidence="2">
    <location>
        <begin position="1"/>
        <end position="195"/>
    </location>
</feature>
<gene>
    <name evidence="3" type="ORF">HWI92_08325</name>
</gene>
<feature type="transmembrane region" description="Helical" evidence="1">
    <location>
        <begin position="148"/>
        <end position="171"/>
    </location>
</feature>
<dbReference type="InterPro" id="IPR039447">
    <property type="entry name" value="UreH-like_TM_dom"/>
</dbReference>
<protein>
    <submittedName>
        <fullName evidence="3">Sulfite exporter TauE/SafE family protein</fullName>
    </submittedName>
</protein>
<reference evidence="3 4" key="1">
    <citation type="submission" date="2020-06" db="EMBL/GenBank/DDBJ databases">
        <title>Dyadobacter sandarakinus sp. nov., isolated from the soil of the Arctic Yellow River Station.</title>
        <authorList>
            <person name="Zhang Y."/>
            <person name="Peng F."/>
        </authorList>
    </citation>
    <scope>NUCLEOTIDE SEQUENCE [LARGE SCALE GENOMIC DNA]</scope>
    <source>
        <strain evidence="3 4">Q3-56</strain>
    </source>
</reference>
<dbReference type="PANTHER" id="PTHR42208">
    <property type="entry name" value="HEAVY METAL TRANSPORTER-RELATED"/>
    <property type="match status" value="1"/>
</dbReference>